<evidence type="ECO:0000256" key="1">
    <source>
        <dbReference type="ARBA" id="ARBA00004651"/>
    </source>
</evidence>
<evidence type="ECO:0000256" key="2">
    <source>
        <dbReference type="ARBA" id="ARBA00022475"/>
    </source>
</evidence>
<keyword evidence="4 6" id="KW-1133">Transmembrane helix</keyword>
<dbReference type="EMBL" id="PYAW01000005">
    <property type="protein sequence ID" value="PSL44759.1"/>
    <property type="molecule type" value="Genomic_DNA"/>
</dbReference>
<dbReference type="OrthoDB" id="5933722at2"/>
<feature type="transmembrane region" description="Helical" evidence="6">
    <location>
        <begin position="281"/>
        <end position="303"/>
    </location>
</feature>
<evidence type="ECO:0000259" key="8">
    <source>
        <dbReference type="Pfam" id="PF12704"/>
    </source>
</evidence>
<dbReference type="PANTHER" id="PTHR30572">
    <property type="entry name" value="MEMBRANE COMPONENT OF TRANSPORTER-RELATED"/>
    <property type="match status" value="1"/>
</dbReference>
<dbReference type="RefSeq" id="WP_106530198.1">
    <property type="nucleotide sequence ID" value="NZ_PYAW01000005.1"/>
</dbReference>
<dbReference type="InterPro" id="IPR003838">
    <property type="entry name" value="ABC3_permease_C"/>
</dbReference>
<dbReference type="Pfam" id="PF02687">
    <property type="entry name" value="FtsX"/>
    <property type="match status" value="2"/>
</dbReference>
<dbReference type="Pfam" id="PF12704">
    <property type="entry name" value="MacB_PCD"/>
    <property type="match status" value="2"/>
</dbReference>
<dbReference type="InterPro" id="IPR050250">
    <property type="entry name" value="Macrolide_Exporter_MacB"/>
</dbReference>
<dbReference type="Proteomes" id="UP000240971">
    <property type="component" value="Unassembled WGS sequence"/>
</dbReference>
<feature type="transmembrane region" description="Helical" evidence="6">
    <location>
        <begin position="375"/>
        <end position="402"/>
    </location>
</feature>
<dbReference type="GO" id="GO:0005886">
    <property type="term" value="C:plasma membrane"/>
    <property type="evidence" value="ECO:0007669"/>
    <property type="project" value="UniProtKB-SubCell"/>
</dbReference>
<accession>A0A2P8HEW7</accession>
<dbReference type="PANTHER" id="PTHR30572:SF18">
    <property type="entry name" value="ABC-TYPE MACROLIDE FAMILY EXPORT SYSTEM PERMEASE COMPONENT 2"/>
    <property type="match status" value="1"/>
</dbReference>
<keyword evidence="5 6" id="KW-0472">Membrane</keyword>
<feature type="transmembrane region" description="Helical" evidence="6">
    <location>
        <begin position="720"/>
        <end position="740"/>
    </location>
</feature>
<evidence type="ECO:0000313" key="9">
    <source>
        <dbReference type="EMBL" id="PSL44759.1"/>
    </source>
</evidence>
<comment type="subcellular location">
    <subcellularLocation>
        <location evidence="1">Cell membrane</location>
        <topology evidence="1">Multi-pass membrane protein</topology>
    </subcellularLocation>
</comment>
<comment type="caution">
    <text evidence="9">The sequence shown here is derived from an EMBL/GenBank/DDBJ whole genome shotgun (WGS) entry which is preliminary data.</text>
</comment>
<gene>
    <name evidence="9" type="ORF">CLV51_105131</name>
</gene>
<keyword evidence="10" id="KW-1185">Reference proteome</keyword>
<dbReference type="GO" id="GO:0022857">
    <property type="term" value="F:transmembrane transporter activity"/>
    <property type="evidence" value="ECO:0007669"/>
    <property type="project" value="TreeGrafter"/>
</dbReference>
<keyword evidence="3 6" id="KW-0812">Transmembrane</keyword>
<proteinExistence type="predicted"/>
<feature type="domain" description="ABC3 transporter permease C-terminal" evidence="7">
    <location>
        <begin position="287"/>
        <end position="390"/>
    </location>
</feature>
<organism evidence="9 10">
    <name type="scientific">Chitinophaga niastensis</name>
    <dbReference type="NCBI Taxonomy" id="536980"/>
    <lineage>
        <taxon>Bacteria</taxon>
        <taxon>Pseudomonadati</taxon>
        <taxon>Bacteroidota</taxon>
        <taxon>Chitinophagia</taxon>
        <taxon>Chitinophagales</taxon>
        <taxon>Chitinophagaceae</taxon>
        <taxon>Chitinophaga</taxon>
    </lineage>
</organism>
<evidence type="ECO:0000313" key="10">
    <source>
        <dbReference type="Proteomes" id="UP000240971"/>
    </source>
</evidence>
<feature type="transmembrane region" description="Helical" evidence="6">
    <location>
        <begin position="21"/>
        <end position="42"/>
    </location>
</feature>
<dbReference type="InterPro" id="IPR025857">
    <property type="entry name" value="MacB_PCD"/>
</dbReference>
<feature type="domain" description="MacB-like periplasmic core" evidence="8">
    <location>
        <begin position="430"/>
        <end position="592"/>
    </location>
</feature>
<feature type="transmembrane region" description="Helical" evidence="6">
    <location>
        <begin position="423"/>
        <end position="443"/>
    </location>
</feature>
<evidence type="ECO:0000256" key="6">
    <source>
        <dbReference type="SAM" id="Phobius"/>
    </source>
</evidence>
<feature type="transmembrane region" description="Helical" evidence="6">
    <location>
        <begin position="752"/>
        <end position="772"/>
    </location>
</feature>
<evidence type="ECO:0000259" key="7">
    <source>
        <dbReference type="Pfam" id="PF02687"/>
    </source>
</evidence>
<feature type="domain" description="ABC3 transporter permease C-terminal" evidence="7">
    <location>
        <begin position="671"/>
        <end position="784"/>
    </location>
</feature>
<evidence type="ECO:0000256" key="4">
    <source>
        <dbReference type="ARBA" id="ARBA00022989"/>
    </source>
</evidence>
<feature type="domain" description="MacB-like periplasmic core" evidence="8">
    <location>
        <begin position="20"/>
        <end position="242"/>
    </location>
</feature>
<sequence>MFRNHFKIAWRHLFINKGYSAINIIGLAAGMTVALLIGLWIWDELSFNRYHQEHNSVAQVMDAQTINGEINTNEAIAIPLAAELRSKYAADFKRVALVFPNFTHTLAVSDKKLSASGIWAQPDLPEMLTLKMLKGKRDALKDPSSVLITQSLARALFGDADPLNKTIRLDNMETVQVGGVYEDLPQNTTFYSTKLILSWNKALGIMQWLNDAQTQWDGRYMKLYVQLNDHADINKINEKIKHIVQPHVKGGNEEILLHPMNKWHLYSEFKNGKVAGGRIRLIWLFGAIGALVLLLACINFMNLSTARSEKRAKEVGIRRAMGSLRGQLIGQFLSESLLLAFLAFMLAIVIAQVSLPFFNRLTEKQMSVPFAQPLLWVLLIGFTLFTGFISGSYPAFYLSAFLPVKVLKGSFRMGRFASLPRKVLMVVQFTVSIVLIIGTVVVYQQIQYAKKRPVGYTRERLITVTMNTPEIFGASYNALRNELIETGVVTNMTKSSTQSTEAPVNNTEFNWKGKNPGATPMIGLVEVTHDYGNTLNWHIKEGRDFSRSYATDSGSLILNEAAVKLTGFKHPVGETISFGGENHVITGTVEDMVMESPYRPVQPTIFLLKYSPFNALAVCIKPTIPIREALSRIEPVFKKFNPGGPFDYKFTDEEYARKFSDEERISKLVTVFAILAIFISCLGVFGLASFIAEQRTKEIGVRKVLGASVVDVLGLLSKDFVMLVIIALLIASPLAYYFMFNWLKNYQYRTGLSGWVFVMAGFGALLMTLLTISYQSIKAALMNPTKSLRGE</sequence>
<evidence type="ECO:0000256" key="5">
    <source>
        <dbReference type="ARBA" id="ARBA00023136"/>
    </source>
</evidence>
<name>A0A2P8HEW7_CHINA</name>
<keyword evidence="2" id="KW-1003">Cell membrane</keyword>
<feature type="transmembrane region" description="Helical" evidence="6">
    <location>
        <begin position="668"/>
        <end position="692"/>
    </location>
</feature>
<feature type="transmembrane region" description="Helical" evidence="6">
    <location>
        <begin position="328"/>
        <end position="355"/>
    </location>
</feature>
<dbReference type="AlphaFoldDB" id="A0A2P8HEW7"/>
<protein>
    <submittedName>
        <fullName evidence="9">ABC-type antimicrobial peptide transport system permease subunit</fullName>
    </submittedName>
</protein>
<evidence type="ECO:0000256" key="3">
    <source>
        <dbReference type="ARBA" id="ARBA00022692"/>
    </source>
</evidence>
<reference evidence="9 10" key="1">
    <citation type="submission" date="2018-03" db="EMBL/GenBank/DDBJ databases">
        <title>Genomic Encyclopedia of Archaeal and Bacterial Type Strains, Phase II (KMG-II): from individual species to whole genera.</title>
        <authorList>
            <person name="Goeker M."/>
        </authorList>
    </citation>
    <scope>NUCLEOTIDE SEQUENCE [LARGE SCALE GENOMIC DNA]</scope>
    <source>
        <strain evidence="9 10">DSM 24859</strain>
    </source>
</reference>